<comment type="caution">
    <text evidence="2">The sequence shown here is derived from an EMBL/GenBank/DDBJ whole genome shotgun (WGS) entry which is preliminary data.</text>
</comment>
<organism evidence="2 3">
    <name type="scientific">Tanacetum coccineum</name>
    <dbReference type="NCBI Taxonomy" id="301880"/>
    <lineage>
        <taxon>Eukaryota</taxon>
        <taxon>Viridiplantae</taxon>
        <taxon>Streptophyta</taxon>
        <taxon>Embryophyta</taxon>
        <taxon>Tracheophyta</taxon>
        <taxon>Spermatophyta</taxon>
        <taxon>Magnoliopsida</taxon>
        <taxon>eudicotyledons</taxon>
        <taxon>Gunneridae</taxon>
        <taxon>Pentapetalae</taxon>
        <taxon>asterids</taxon>
        <taxon>campanulids</taxon>
        <taxon>Asterales</taxon>
        <taxon>Asteraceae</taxon>
        <taxon>Asteroideae</taxon>
        <taxon>Anthemideae</taxon>
        <taxon>Anthemidinae</taxon>
        <taxon>Tanacetum</taxon>
    </lineage>
</organism>
<dbReference type="PANTHER" id="PTHR47832">
    <property type="entry name" value="DNA PHOTOLYASE"/>
    <property type="match status" value="1"/>
</dbReference>
<keyword evidence="3" id="KW-1185">Reference proteome</keyword>
<dbReference type="EMBL" id="BQNB010012590">
    <property type="protein sequence ID" value="GJT05488.1"/>
    <property type="molecule type" value="Genomic_DNA"/>
</dbReference>
<keyword evidence="1" id="KW-0175">Coiled coil</keyword>
<gene>
    <name evidence="2" type="ORF">Tco_0839950</name>
</gene>
<feature type="coiled-coil region" evidence="1">
    <location>
        <begin position="69"/>
        <end position="96"/>
    </location>
</feature>
<accession>A0ABQ5AVX7</accession>
<reference evidence="2" key="1">
    <citation type="journal article" date="2022" name="Int. J. Mol. Sci.">
        <title>Draft Genome of Tanacetum Coccineum: Genomic Comparison of Closely Related Tanacetum-Family Plants.</title>
        <authorList>
            <person name="Yamashiro T."/>
            <person name="Shiraishi A."/>
            <person name="Nakayama K."/>
            <person name="Satake H."/>
        </authorList>
    </citation>
    <scope>NUCLEOTIDE SEQUENCE</scope>
</reference>
<dbReference type="PANTHER" id="PTHR47832:SF1">
    <property type="entry name" value="DNA PHOTOLYASE"/>
    <property type="match status" value="1"/>
</dbReference>
<dbReference type="Proteomes" id="UP001151760">
    <property type="component" value="Unassembled WGS sequence"/>
</dbReference>
<evidence type="ECO:0000313" key="3">
    <source>
        <dbReference type="Proteomes" id="UP001151760"/>
    </source>
</evidence>
<reference evidence="2" key="2">
    <citation type="submission" date="2022-01" db="EMBL/GenBank/DDBJ databases">
        <authorList>
            <person name="Yamashiro T."/>
            <person name="Shiraishi A."/>
            <person name="Satake H."/>
            <person name="Nakayama K."/>
        </authorList>
    </citation>
    <scope>NUCLEOTIDE SEQUENCE</scope>
</reference>
<evidence type="ECO:0000256" key="1">
    <source>
        <dbReference type="SAM" id="Coils"/>
    </source>
</evidence>
<proteinExistence type="predicted"/>
<evidence type="ECO:0000313" key="2">
    <source>
        <dbReference type="EMBL" id="GJT05488.1"/>
    </source>
</evidence>
<protein>
    <submittedName>
        <fullName evidence="2">Uncharacterized protein</fullName>
    </submittedName>
</protein>
<sequence length="234" mass="26729">MYLHAIIPETGKQMLPRPRLRFSITYQFEGKWQQFTISTSLTNQVVSSSTREEIKKQREHESYLIINIIRDLLIENKDLTANTEELREALSATQETIKREEAGHFMAVFEVEKRADNLRKALDFEKRCRADITKRADEGLLNEMSYDPGVLVVLESIFTFDPSIPLNYLFKGFENEVLIIQGMKDPIFDSKTNSTDFQELAYPHATMNALPGSTSASSLAINGVPAESPHKHFK</sequence>
<name>A0ABQ5AVX7_9ASTR</name>